<evidence type="ECO:0000256" key="1">
    <source>
        <dbReference type="SAM" id="MobiDB-lite"/>
    </source>
</evidence>
<name>A0ABV4BH51_9GAMM</name>
<evidence type="ECO:0000313" key="3">
    <source>
        <dbReference type="EMBL" id="MEY6433862.1"/>
    </source>
</evidence>
<keyword evidence="4" id="KW-1185">Reference proteome</keyword>
<protein>
    <submittedName>
        <fullName evidence="3">Uncharacterized protein</fullName>
    </submittedName>
</protein>
<keyword evidence="2" id="KW-0472">Membrane</keyword>
<gene>
    <name evidence="3" type="ORF">ABC977_15770</name>
</gene>
<feature type="transmembrane region" description="Helical" evidence="2">
    <location>
        <begin position="68"/>
        <end position="92"/>
    </location>
</feature>
<accession>A0ABV4BH51</accession>
<sequence>MKPIRRGRVSEDQPQRARPWPRRRRDIAYALWVSFLMATAAFVVFFAMVDPELLSGTTAPGWEISRKAGYGIGFCGFWLLTASTAAFVIWLIRTEPKDPTAAAYRERPDARRGDPS</sequence>
<organism evidence="3 4">
    <name type="scientific">Thioalkalicoccus limnaeus</name>
    <dbReference type="NCBI Taxonomy" id="120681"/>
    <lineage>
        <taxon>Bacteria</taxon>
        <taxon>Pseudomonadati</taxon>
        <taxon>Pseudomonadota</taxon>
        <taxon>Gammaproteobacteria</taxon>
        <taxon>Chromatiales</taxon>
        <taxon>Chromatiaceae</taxon>
        <taxon>Thioalkalicoccus</taxon>
    </lineage>
</organism>
<evidence type="ECO:0000313" key="4">
    <source>
        <dbReference type="Proteomes" id="UP001564408"/>
    </source>
</evidence>
<feature type="transmembrane region" description="Helical" evidence="2">
    <location>
        <begin position="27"/>
        <end position="48"/>
    </location>
</feature>
<reference evidence="3 4" key="1">
    <citation type="submission" date="2024-05" db="EMBL/GenBank/DDBJ databases">
        <title>Genome Sequence and Characterization of the New Strain Purple Sulfur Bacterium of Genus Thioalkalicoccus.</title>
        <authorList>
            <person name="Bryantseva I.A."/>
            <person name="Kyndt J.A."/>
            <person name="Imhoff J.F."/>
        </authorList>
    </citation>
    <scope>NUCLEOTIDE SEQUENCE [LARGE SCALE GENOMIC DNA]</scope>
    <source>
        <strain evidence="3 4">Um2</strain>
    </source>
</reference>
<dbReference type="Proteomes" id="UP001564408">
    <property type="component" value="Unassembled WGS sequence"/>
</dbReference>
<keyword evidence="2" id="KW-0812">Transmembrane</keyword>
<feature type="region of interest" description="Disordered" evidence="1">
    <location>
        <begin position="1"/>
        <end position="21"/>
    </location>
</feature>
<proteinExistence type="predicted"/>
<keyword evidence="2" id="KW-1133">Transmembrane helix</keyword>
<dbReference type="EMBL" id="JBDKXB010000030">
    <property type="protein sequence ID" value="MEY6433862.1"/>
    <property type="molecule type" value="Genomic_DNA"/>
</dbReference>
<evidence type="ECO:0000256" key="2">
    <source>
        <dbReference type="SAM" id="Phobius"/>
    </source>
</evidence>
<comment type="caution">
    <text evidence="3">The sequence shown here is derived from an EMBL/GenBank/DDBJ whole genome shotgun (WGS) entry which is preliminary data.</text>
</comment>
<dbReference type="RefSeq" id="WP_369668248.1">
    <property type="nucleotide sequence ID" value="NZ_JBDKXB010000030.1"/>
</dbReference>